<dbReference type="Gene3D" id="3.40.50.1480">
    <property type="entry name" value="Adenosylhomocysteinase-like"/>
    <property type="match status" value="1"/>
</dbReference>
<feature type="domain" description="S-adenosyl-L-homocysteine hydrolase NAD binding" evidence="2">
    <location>
        <begin position="302"/>
        <end position="459"/>
    </location>
</feature>
<dbReference type="Pfam" id="PF00670">
    <property type="entry name" value="AdoHcyase_NAD"/>
    <property type="match status" value="1"/>
</dbReference>
<dbReference type="eggNOG" id="COG0499">
    <property type="taxonomic scope" value="Bacteria"/>
</dbReference>
<feature type="region of interest" description="Disordered" evidence="1">
    <location>
        <begin position="546"/>
        <end position="568"/>
    </location>
</feature>
<evidence type="ECO:0000313" key="3">
    <source>
        <dbReference type="EMBL" id="EFG03869.2"/>
    </source>
</evidence>
<keyword evidence="3" id="KW-0614">Plasmid</keyword>
<sequence length="568" mass="60812">MSVTSTATTNEQPDDRWTTVRVPLPCEEIRDAVTVFAHAHGFTADLAGPRTLWLRTEAGEPMADVRWKPAAPAEPFTIRQSPQSGAGTEVLIEPRPEGRLPAEALHRHLTDHHALPYTPAELNGIRTGMPLLNHYSTPAPPLTGWAMIFRDHYLKHSVGFVTAMERAGIPARWILTLDKGDRTLGRDRVHATFTARGYTSTLLDNAHVNNPAAHTPELAAVGETVDAFIDAAHRAGRRVLVVDDGGLLARGYGTHAARHRADAALELTVSGLKRIAAAPPLAIPVLNLARSQAKTRLGYREIADSCLRRLRTILPDRKLIGRPIVLLGYGVLGSRLAAQLRALGCRLTVVDTDLPTLIGAAEDGYTTCRTLTDALLATTPTVIIGTTGEQALTADDIPLLPDQVLLAPFATADFSHLTEHPRYSRTTVPGLGVRFTLPGPRTITLLGDGRSLNLYEADSIPTGGYDAYRAATLIAAHALTTTKTPPPPGVHTAWADTAIQAAGLWDAYYTLHCTNHPATAAAPTGGPVPGAVPGRRPGRAAVVGYGTTGRLHTRTPHQSPDHPDGDRP</sequence>
<dbReference type="Gene3D" id="3.40.50.720">
    <property type="entry name" value="NAD(P)-binding Rossmann-like Domain"/>
    <property type="match status" value="1"/>
</dbReference>
<dbReference type="InterPro" id="IPR042172">
    <property type="entry name" value="Adenosylhomocyst_ase-like_sf"/>
</dbReference>
<gene>
    <name evidence="3" type="ORF">SCLAV_p0379</name>
</gene>
<evidence type="ECO:0000256" key="1">
    <source>
        <dbReference type="SAM" id="MobiDB-lite"/>
    </source>
</evidence>
<protein>
    <submittedName>
        <fullName evidence="3">S-adenosyl-L-homocysteine hydrolase</fullName>
    </submittedName>
</protein>
<dbReference type="EMBL" id="CM000914">
    <property type="protein sequence ID" value="EFG03869.2"/>
    <property type="molecule type" value="Genomic_DNA"/>
</dbReference>
<dbReference type="SUPFAM" id="SSF51735">
    <property type="entry name" value="NAD(P)-binding Rossmann-fold domains"/>
    <property type="match status" value="1"/>
</dbReference>
<evidence type="ECO:0000259" key="2">
    <source>
        <dbReference type="SMART" id="SM00997"/>
    </source>
</evidence>
<keyword evidence="4" id="KW-1185">Reference proteome</keyword>
<dbReference type="GeneID" id="93733546"/>
<feature type="region of interest" description="Disordered" evidence="1">
    <location>
        <begin position="521"/>
        <end position="540"/>
    </location>
</feature>
<dbReference type="AlphaFoldDB" id="D5SIX6"/>
<dbReference type="InterPro" id="IPR015878">
    <property type="entry name" value="Ado_hCys_hydrolase_NAD-bd"/>
</dbReference>
<dbReference type="SMART" id="SM00997">
    <property type="entry name" value="AdoHcyase_NAD"/>
    <property type="match status" value="1"/>
</dbReference>
<dbReference type="RefSeq" id="WP_003963060.1">
    <property type="nucleotide sequence ID" value="NZ_CM000914.1"/>
</dbReference>
<organism evidence="3 4">
    <name type="scientific">Streptomyces clavuligerus</name>
    <dbReference type="NCBI Taxonomy" id="1901"/>
    <lineage>
        <taxon>Bacteria</taxon>
        <taxon>Bacillati</taxon>
        <taxon>Actinomycetota</taxon>
        <taxon>Actinomycetes</taxon>
        <taxon>Kitasatosporales</taxon>
        <taxon>Streptomycetaceae</taxon>
        <taxon>Streptomyces</taxon>
    </lineage>
</organism>
<name>D5SIX6_STRCL</name>
<reference evidence="3 4" key="1">
    <citation type="journal article" date="2010" name="Genome Biol. Evol.">
        <title>The sequence of a 1.8-mb bacterial linear plasmid reveals a rich evolutionary reservoir of secondary metabolic pathways.</title>
        <authorList>
            <person name="Medema M.H."/>
            <person name="Trefzer A."/>
            <person name="Kovalchuk A."/>
            <person name="van den Berg M."/>
            <person name="Mueller U."/>
            <person name="Heijne W."/>
            <person name="Wu L."/>
            <person name="Alam M.T."/>
            <person name="Ronning C.M."/>
            <person name="Nierman W.C."/>
            <person name="Bovenberg R.A.L."/>
            <person name="Breitling R."/>
            <person name="Takano E."/>
        </authorList>
    </citation>
    <scope>NUCLEOTIDE SEQUENCE [LARGE SCALE GENOMIC DNA]</scope>
    <source>
        <strain evidence="4">ATCC 27064 / DSM 738 / JCM 4710 / NBRC 13307 / NCIMB 12785 / NRRL 3585 / VKM Ac-602</strain>
        <plasmid evidence="3">pSCL4</plasmid>
    </source>
</reference>
<dbReference type="GO" id="GO:0016787">
    <property type="term" value="F:hydrolase activity"/>
    <property type="evidence" value="ECO:0007669"/>
    <property type="project" value="UniProtKB-KW"/>
</dbReference>
<accession>D5SIX6</accession>
<dbReference type="InterPro" id="IPR036291">
    <property type="entry name" value="NAD(P)-bd_dom_sf"/>
</dbReference>
<dbReference type="OrthoDB" id="505700at2"/>
<geneLocation type="plasmid" evidence="3 4">
    <name>pSCL4</name>
</geneLocation>
<evidence type="ECO:0000313" key="4">
    <source>
        <dbReference type="Proteomes" id="UP000002357"/>
    </source>
</evidence>
<keyword evidence="3" id="KW-0378">Hydrolase</keyword>
<feature type="compositionally biased region" description="Basic and acidic residues" evidence="1">
    <location>
        <begin position="559"/>
        <end position="568"/>
    </location>
</feature>
<proteinExistence type="predicted"/>
<dbReference type="Proteomes" id="UP000002357">
    <property type="component" value="Plasmid pSCL4"/>
</dbReference>